<reference evidence="1 2" key="1">
    <citation type="journal article" date="2019" name="Int. J. Syst. Evol. Microbiol.">
        <title>The Global Catalogue of Microorganisms (GCM) 10K type strain sequencing project: providing services to taxonomists for standard genome sequencing and annotation.</title>
        <authorList>
            <consortium name="The Broad Institute Genomics Platform"/>
            <consortium name="The Broad Institute Genome Sequencing Center for Infectious Disease"/>
            <person name="Wu L."/>
            <person name="Ma J."/>
        </authorList>
    </citation>
    <scope>NUCLEOTIDE SEQUENCE [LARGE SCALE GENOMIC DNA]</scope>
    <source>
        <strain evidence="1 2">CGMCC 1.15824</strain>
    </source>
</reference>
<dbReference type="AlphaFoldDB" id="A0ABD5QJH0"/>
<proteinExistence type="predicted"/>
<dbReference type="Pfam" id="PF19102">
    <property type="entry name" value="DUF5789"/>
    <property type="match status" value="1"/>
</dbReference>
<gene>
    <name evidence="1" type="ORF">ACFPFO_19310</name>
</gene>
<dbReference type="RefSeq" id="WP_114578272.1">
    <property type="nucleotide sequence ID" value="NZ_JAIVEF010000008.1"/>
</dbReference>
<evidence type="ECO:0000313" key="2">
    <source>
        <dbReference type="Proteomes" id="UP001595925"/>
    </source>
</evidence>
<dbReference type="InterPro" id="IPR043899">
    <property type="entry name" value="DUF5789"/>
</dbReference>
<dbReference type="EMBL" id="JBHSJG010000055">
    <property type="protein sequence ID" value="MFC4989870.1"/>
    <property type="molecule type" value="Genomic_DNA"/>
</dbReference>
<dbReference type="Proteomes" id="UP001595925">
    <property type="component" value="Unassembled WGS sequence"/>
</dbReference>
<keyword evidence="2" id="KW-1185">Reference proteome</keyword>
<evidence type="ECO:0000313" key="1">
    <source>
        <dbReference type="EMBL" id="MFC4989870.1"/>
    </source>
</evidence>
<protein>
    <submittedName>
        <fullName evidence="1">Uncharacterized protein</fullName>
    </submittedName>
</protein>
<name>A0ABD5QJH0_9EURY</name>
<organism evidence="1 2">
    <name type="scientific">Saliphagus infecundisoli</name>
    <dbReference type="NCBI Taxonomy" id="1849069"/>
    <lineage>
        <taxon>Archaea</taxon>
        <taxon>Methanobacteriati</taxon>
        <taxon>Methanobacteriota</taxon>
        <taxon>Stenosarchaea group</taxon>
        <taxon>Halobacteria</taxon>
        <taxon>Halobacteriales</taxon>
        <taxon>Natrialbaceae</taxon>
        <taxon>Saliphagus</taxon>
    </lineage>
</organism>
<comment type="caution">
    <text evidence="1">The sequence shown here is derived from an EMBL/GenBank/DDBJ whole genome shotgun (WGS) entry which is preliminary data.</text>
</comment>
<accession>A0ABD5QJH0</accession>
<sequence length="84" mass="8919">MQSVKLGRVETVLEDLPYPISRSDAGNRLAGTTLLFADGEADLGGLVAEMGVERFESAGDLEAELHTVLPREAVGEPYQSEGEG</sequence>